<keyword evidence="1" id="KW-0472">Membrane</keyword>
<evidence type="ECO:0000256" key="1">
    <source>
        <dbReference type="SAM" id="Phobius"/>
    </source>
</evidence>
<evidence type="ECO:0008006" key="4">
    <source>
        <dbReference type="Google" id="ProtNLM"/>
    </source>
</evidence>
<feature type="transmembrane region" description="Helical" evidence="1">
    <location>
        <begin position="50"/>
        <end position="73"/>
    </location>
</feature>
<proteinExistence type="predicted"/>
<dbReference type="OrthoDB" id="7839936at2"/>
<dbReference type="RefSeq" id="WP_090964228.1">
    <property type="nucleotide sequence ID" value="NZ_FOOA01000012.1"/>
</dbReference>
<name>A0A7W6BY49_9HYPH</name>
<evidence type="ECO:0000313" key="3">
    <source>
        <dbReference type="Proteomes" id="UP000531216"/>
    </source>
</evidence>
<dbReference type="Pfam" id="PF08592">
    <property type="entry name" value="Anthrone_oxy"/>
    <property type="match status" value="1"/>
</dbReference>
<feature type="transmembrane region" description="Helical" evidence="1">
    <location>
        <begin position="80"/>
        <end position="103"/>
    </location>
</feature>
<protein>
    <recommendedName>
        <fullName evidence="4">DUF1772 domain-containing protein</fullName>
    </recommendedName>
</protein>
<keyword evidence="3" id="KW-1185">Reference proteome</keyword>
<accession>A0A7W6BY49</accession>
<feature type="transmembrane region" description="Helical" evidence="1">
    <location>
        <begin position="123"/>
        <end position="146"/>
    </location>
</feature>
<feature type="transmembrane region" description="Helical" evidence="1">
    <location>
        <begin position="7"/>
        <end position="30"/>
    </location>
</feature>
<gene>
    <name evidence="2" type="ORF">GGR05_003454</name>
</gene>
<reference evidence="2 3" key="1">
    <citation type="submission" date="2020-08" db="EMBL/GenBank/DDBJ databases">
        <title>Genomic Encyclopedia of Type Strains, Phase IV (KMG-IV): sequencing the most valuable type-strain genomes for metagenomic binning, comparative biology and taxonomic classification.</title>
        <authorList>
            <person name="Goeker M."/>
        </authorList>
    </citation>
    <scope>NUCLEOTIDE SEQUENCE [LARGE SCALE GENOMIC DNA]</scope>
    <source>
        <strain evidence="2 3">DSM 25024</strain>
    </source>
</reference>
<dbReference type="Proteomes" id="UP000531216">
    <property type="component" value="Unassembled WGS sequence"/>
</dbReference>
<organism evidence="2 3">
    <name type="scientific">Aureimonas phyllosphaerae</name>
    <dbReference type="NCBI Taxonomy" id="1166078"/>
    <lineage>
        <taxon>Bacteria</taxon>
        <taxon>Pseudomonadati</taxon>
        <taxon>Pseudomonadota</taxon>
        <taxon>Alphaproteobacteria</taxon>
        <taxon>Hyphomicrobiales</taxon>
        <taxon>Aurantimonadaceae</taxon>
        <taxon>Aureimonas</taxon>
    </lineage>
</organism>
<keyword evidence="1" id="KW-0812">Transmembrane</keyword>
<comment type="caution">
    <text evidence="2">The sequence shown here is derived from an EMBL/GenBank/DDBJ whole genome shotgun (WGS) entry which is preliminary data.</text>
</comment>
<keyword evidence="1" id="KW-1133">Transmembrane helix</keyword>
<dbReference type="InterPro" id="IPR013901">
    <property type="entry name" value="Anthrone_oxy"/>
</dbReference>
<dbReference type="AlphaFoldDB" id="A0A7W6BY49"/>
<sequence length="148" mass="15706">MLLPFQFVAVAGSAVFAGVMLAIALILGTYWRSLPPAEFLAWFAANSGVIARTIPLVVAPTLLGLVGSLVLCWSDTAARTLWLAALACIVALLALTIAYFLPINATFNEGSVALRDVPERIDAWLAMHWVRIAFAFASAALGFAAATR</sequence>
<dbReference type="EMBL" id="JACIDO010000008">
    <property type="protein sequence ID" value="MBB3937288.1"/>
    <property type="molecule type" value="Genomic_DNA"/>
</dbReference>
<evidence type="ECO:0000313" key="2">
    <source>
        <dbReference type="EMBL" id="MBB3937288.1"/>
    </source>
</evidence>